<dbReference type="EMBL" id="FOYO01000001">
    <property type="protein sequence ID" value="SFR33849.1"/>
    <property type="molecule type" value="Genomic_DNA"/>
</dbReference>
<protein>
    <submittedName>
        <fullName evidence="1">Flagellar hook-associated protein 3 FlgL</fullName>
    </submittedName>
</protein>
<keyword evidence="1" id="KW-0966">Cell projection</keyword>
<dbReference type="AlphaFoldDB" id="A0A1I6FV85"/>
<dbReference type="OrthoDB" id="7312911at2"/>
<reference evidence="2" key="1">
    <citation type="submission" date="2016-10" db="EMBL/GenBank/DDBJ databases">
        <authorList>
            <person name="Varghese N."/>
            <person name="Submissions S."/>
        </authorList>
    </citation>
    <scope>NUCLEOTIDE SEQUENCE [LARGE SCALE GENOMIC DNA]</scope>
    <source>
        <strain evidence="2">DSM 26921</strain>
    </source>
</reference>
<organism evidence="1 2">
    <name type="scientific">Litoreibacter janthinus</name>
    <dbReference type="NCBI Taxonomy" id="670154"/>
    <lineage>
        <taxon>Bacteria</taxon>
        <taxon>Pseudomonadati</taxon>
        <taxon>Pseudomonadota</taxon>
        <taxon>Alphaproteobacteria</taxon>
        <taxon>Rhodobacterales</taxon>
        <taxon>Roseobacteraceae</taxon>
        <taxon>Litoreibacter</taxon>
    </lineage>
</organism>
<keyword evidence="1" id="KW-0282">Flagellum</keyword>
<accession>A0A1I6FV85</accession>
<keyword evidence="1" id="KW-0969">Cilium</keyword>
<evidence type="ECO:0000313" key="2">
    <source>
        <dbReference type="Proteomes" id="UP000199658"/>
    </source>
</evidence>
<proteinExistence type="predicted"/>
<name>A0A1I6FV85_9RHOB</name>
<keyword evidence="2" id="KW-1185">Reference proteome</keyword>
<sequence>MNYGNMSDLGQNMLLRRQSSDLKASLTRLTNELASGERQNLGEHLRGDFAPLAGLERSLSRLDGFAQARADLTMRVTATQTSLSAIQGAISNFGTDLAAAASLEQPDVLEAKVAGASGKLSQVVSHLNSQVSGQFLFSGVATGQQPLLSGEEILSEVRGIASSATSVAEFLEQVSSWFDDAGGGFETLVYAGSSQTSAGVTISNARQIDLPIKADDAVFRAMLKEMAIASVVSEGLIATAPEEKRAVLSGVGQRLIASEQTLIGMQRDTGVTESLLAEADIADGVERGLLEAARSRITSADPFETASALEAVQFQIEALYVLTARTSQLRLSDYL</sequence>
<evidence type="ECO:0000313" key="1">
    <source>
        <dbReference type="EMBL" id="SFR33849.1"/>
    </source>
</evidence>
<dbReference type="Proteomes" id="UP000199658">
    <property type="component" value="Unassembled WGS sequence"/>
</dbReference>
<dbReference type="SUPFAM" id="SSF64518">
    <property type="entry name" value="Phase 1 flagellin"/>
    <property type="match status" value="1"/>
</dbReference>
<dbReference type="STRING" id="670154.SAMN04488002_0388"/>
<gene>
    <name evidence="1" type="ORF">SAMN04488002_0388</name>
</gene>